<organism evidence="4">
    <name type="scientific">Streptomyces sp. R39</name>
    <dbReference type="NCBI Taxonomy" id="3238631"/>
    <lineage>
        <taxon>Bacteria</taxon>
        <taxon>Bacillati</taxon>
        <taxon>Actinomycetota</taxon>
        <taxon>Actinomycetes</taxon>
        <taxon>Kitasatosporales</taxon>
        <taxon>Streptomycetaceae</taxon>
        <taxon>Streptomyces</taxon>
    </lineage>
</organism>
<dbReference type="InterPro" id="IPR012334">
    <property type="entry name" value="Pectin_lyas_fold"/>
</dbReference>
<feature type="signal peptide" evidence="2">
    <location>
        <begin position="1"/>
        <end position="25"/>
    </location>
</feature>
<dbReference type="SUPFAM" id="SSF49299">
    <property type="entry name" value="PKD domain"/>
    <property type="match status" value="1"/>
</dbReference>
<feature type="domain" description="PKD" evidence="3">
    <location>
        <begin position="502"/>
        <end position="558"/>
    </location>
</feature>
<evidence type="ECO:0000256" key="1">
    <source>
        <dbReference type="SAM" id="MobiDB-lite"/>
    </source>
</evidence>
<dbReference type="PROSITE" id="PS51257">
    <property type="entry name" value="PROKAR_LIPOPROTEIN"/>
    <property type="match status" value="1"/>
</dbReference>
<dbReference type="RefSeq" id="WP_369223868.1">
    <property type="nucleotide sequence ID" value="NZ_CP163441.1"/>
</dbReference>
<accession>A0AB39QNJ9</accession>
<dbReference type="InterPro" id="IPR000601">
    <property type="entry name" value="PKD_dom"/>
</dbReference>
<dbReference type="Gene3D" id="2.60.40.10">
    <property type="entry name" value="Immunoglobulins"/>
    <property type="match status" value="1"/>
</dbReference>
<gene>
    <name evidence="4" type="ORF">AB5J52_24335</name>
</gene>
<dbReference type="EMBL" id="CP163441">
    <property type="protein sequence ID" value="XDQ45132.1"/>
    <property type="molecule type" value="Genomic_DNA"/>
</dbReference>
<feature type="region of interest" description="Disordered" evidence="1">
    <location>
        <begin position="307"/>
        <end position="376"/>
    </location>
</feature>
<reference evidence="4" key="1">
    <citation type="submission" date="2024-07" db="EMBL/GenBank/DDBJ databases">
        <authorList>
            <person name="Yu S.T."/>
        </authorList>
    </citation>
    <scope>NUCLEOTIDE SEQUENCE</scope>
    <source>
        <strain evidence="4">R39</strain>
    </source>
</reference>
<dbReference type="GO" id="GO:0005975">
    <property type="term" value="P:carbohydrate metabolic process"/>
    <property type="evidence" value="ECO:0007669"/>
    <property type="project" value="UniProtKB-ARBA"/>
</dbReference>
<dbReference type="AlphaFoldDB" id="A0AB39QNJ9"/>
<dbReference type="SUPFAM" id="SSF51126">
    <property type="entry name" value="Pectin lyase-like"/>
    <property type="match status" value="1"/>
</dbReference>
<dbReference type="InterPro" id="IPR035986">
    <property type="entry name" value="PKD_dom_sf"/>
</dbReference>
<dbReference type="InterPro" id="IPR011050">
    <property type="entry name" value="Pectin_lyase_fold/virulence"/>
</dbReference>
<evidence type="ECO:0000256" key="2">
    <source>
        <dbReference type="SAM" id="SignalP"/>
    </source>
</evidence>
<protein>
    <submittedName>
        <fullName evidence="4">PKD domain-containing protein</fullName>
    </submittedName>
</protein>
<dbReference type="InterPro" id="IPR013783">
    <property type="entry name" value="Ig-like_fold"/>
</dbReference>
<name>A0AB39QNJ9_9ACTN</name>
<dbReference type="PROSITE" id="PS50093">
    <property type="entry name" value="PKD"/>
    <property type="match status" value="1"/>
</dbReference>
<dbReference type="Pfam" id="PF18911">
    <property type="entry name" value="PKD_4"/>
    <property type="match status" value="1"/>
</dbReference>
<evidence type="ECO:0000259" key="3">
    <source>
        <dbReference type="PROSITE" id="PS50093"/>
    </source>
</evidence>
<proteinExistence type="predicted"/>
<feature type="chain" id="PRO_5044233898" evidence="2">
    <location>
        <begin position="26"/>
        <end position="940"/>
    </location>
</feature>
<evidence type="ECO:0000313" key="4">
    <source>
        <dbReference type="EMBL" id="XDQ45132.1"/>
    </source>
</evidence>
<dbReference type="CDD" id="cd00146">
    <property type="entry name" value="PKD"/>
    <property type="match status" value="1"/>
</dbReference>
<dbReference type="Gene3D" id="2.160.20.10">
    <property type="entry name" value="Single-stranded right-handed beta-helix, Pectin lyase-like"/>
    <property type="match status" value="1"/>
</dbReference>
<keyword evidence="2" id="KW-0732">Signal</keyword>
<sequence length="940" mass="94402">MGRRPALVALAVVLIGCPAAGVAHAGTVTGTTFYVDDEAAGCNDTGPGSATEPFCQIQPAADAAAPGDTVRIAGNSTSYAPVTIRSTGTADAPVTFSAATGDGSLVTVAGPHPATAIAFSGARYVDMTGIRTRAAGATALAVEDSQHITYRSASAQSNLADGTAVIAIDGSSSDISLTRLKVDQYSGPDVSSAAGARNITLAGDIFDGGGVSAAGTTGIDFAGDTFRTVCGAISLTDGSSGSVENTVALPYSTPTCSATTAELTVDASSAPQVTADYNAFNPPSTGTNYNWAGTAYATARAFRGDTGQGAHDLDQTDLTIPAGGLPEEHSPLIDSADSDAPGELSTDVDGRPRADDPLVADTGTGTGHDDRGATEFQDPFTVSGLTVGRGYVGVPTTAVARLGNPWSDSLDGLTYTFDFADGTTVTSTTGSATHTYTQATSSTGIQASVLVNRADGTRVGAADYWERVDPVPDLTPTIGCGTGPSLPDAAGCTYDTGFDPYPITSDRITFGDGSAALSVTPSSDVVRHTYKAPGTYTVTQTVTDSDGRTATATDPITVGAAFVAHGPVRLLDTRYGTGAPKRAVGAGGVVRLKILGVGGVPASGVTAVTLNVTDMGATASSYVSVYPDGAARPSASNLNFRAGQVNPSLVTVRVGAGGYVDLYNAHGKVNLIADVAGYYTTTEPSTDDESMTGLAMVTPTRVLDTRNGTGAAKGAVGPRTTTTFTLPKYARGVATVGAVLNVTVTGGTSSGYVTVDCGGPTTPSTSSLNYRAGQTASNLTVPCVSAGKVHIYNSAGHVQLIADLQGLYTNELAGGTDDPVAPHGGPFVATVPTRFLDTRTGLGASAKPLGANGTLTVKLTKVPAGATAVLVNLTGVAPTAATHLTAYGDGRLPIASNDNLTAGQTRPVLAVVPVGTDGSIRIHNALGSVDVVADLEGYYG</sequence>